<proteinExistence type="predicted"/>
<reference evidence="1 2" key="1">
    <citation type="submission" date="2014-10" db="EMBL/GenBank/DDBJ databases">
        <title>Kaistella jeonii genome.</title>
        <authorList>
            <person name="Clayton J.T."/>
            <person name="Newman J.D."/>
        </authorList>
    </citation>
    <scope>NUCLEOTIDE SEQUENCE [LARGE SCALE GENOMIC DNA]</scope>
    <source>
        <strain evidence="1 2">DSM 17048</strain>
    </source>
</reference>
<evidence type="ECO:0000313" key="1">
    <source>
        <dbReference type="EMBL" id="KIA90097.1"/>
    </source>
</evidence>
<name>A0A0C1FAE1_9FLAO</name>
<dbReference type="STRING" id="266749.SAMN05421876_102136"/>
<dbReference type="Proteomes" id="UP000031473">
    <property type="component" value="Unassembled WGS sequence"/>
</dbReference>
<gene>
    <name evidence="1" type="ORF">OA86_05775</name>
</gene>
<keyword evidence="2" id="KW-1185">Reference proteome</keyword>
<dbReference type="EMBL" id="JSYL01000002">
    <property type="protein sequence ID" value="KIA90097.1"/>
    <property type="molecule type" value="Genomic_DNA"/>
</dbReference>
<protein>
    <submittedName>
        <fullName evidence="1">Uncharacterized protein</fullName>
    </submittedName>
</protein>
<comment type="caution">
    <text evidence="1">The sequence shown here is derived from an EMBL/GenBank/DDBJ whole genome shotgun (WGS) entry which is preliminary data.</text>
</comment>
<sequence length="66" mass="7846">MSKITNLSENTSNYDLNIDRNKLLSYGKLCKLYHFQSFQTHNQKIWEEGNNQLQTLSYICIFDNII</sequence>
<accession>A0A0C1FAE1</accession>
<organism evidence="1 2">
    <name type="scientific">Kaistella jeonii</name>
    <dbReference type="NCBI Taxonomy" id="266749"/>
    <lineage>
        <taxon>Bacteria</taxon>
        <taxon>Pseudomonadati</taxon>
        <taxon>Bacteroidota</taxon>
        <taxon>Flavobacteriia</taxon>
        <taxon>Flavobacteriales</taxon>
        <taxon>Weeksellaceae</taxon>
        <taxon>Chryseobacterium group</taxon>
        <taxon>Kaistella</taxon>
    </lineage>
</organism>
<evidence type="ECO:0000313" key="2">
    <source>
        <dbReference type="Proteomes" id="UP000031473"/>
    </source>
</evidence>
<dbReference type="AlphaFoldDB" id="A0A0C1FAE1"/>